<gene>
    <name evidence="2" type="ORF">MEA186_30232</name>
</gene>
<protein>
    <submittedName>
        <fullName evidence="2">Uncharacterized protein</fullName>
    </submittedName>
</protein>
<evidence type="ECO:0000313" key="3">
    <source>
        <dbReference type="Proteomes" id="UP000002949"/>
    </source>
</evidence>
<evidence type="ECO:0000313" key="2">
    <source>
        <dbReference type="EMBL" id="EHH05201.1"/>
    </source>
</evidence>
<dbReference type="AlphaFoldDB" id="G6YJ69"/>
<keyword evidence="3" id="KW-1185">Reference proteome</keyword>
<sequence>MGDTFSTVSVVRGTGHALSVEGQHGLPAVPPLVPPGQLVEPPGPGGAGGGLGTTRPEDPRLVSVAVPMFRTLKAWAKNPVA</sequence>
<feature type="region of interest" description="Disordered" evidence="1">
    <location>
        <begin position="21"/>
        <end position="58"/>
    </location>
</feature>
<accession>G6YJ69</accession>
<organism evidence="2 3">
    <name type="scientific">Mesorhizobium amorphae CCNWGS0123</name>
    <dbReference type="NCBI Taxonomy" id="1082933"/>
    <lineage>
        <taxon>Bacteria</taxon>
        <taxon>Pseudomonadati</taxon>
        <taxon>Pseudomonadota</taxon>
        <taxon>Alphaproteobacteria</taxon>
        <taxon>Hyphomicrobiales</taxon>
        <taxon>Phyllobacteriaceae</taxon>
        <taxon>Mesorhizobium</taxon>
    </lineage>
</organism>
<dbReference type="EMBL" id="AGSN01000216">
    <property type="protein sequence ID" value="EHH05201.1"/>
    <property type="molecule type" value="Genomic_DNA"/>
</dbReference>
<proteinExistence type="predicted"/>
<dbReference type="Proteomes" id="UP000002949">
    <property type="component" value="Unassembled WGS sequence"/>
</dbReference>
<evidence type="ECO:0000256" key="1">
    <source>
        <dbReference type="SAM" id="MobiDB-lite"/>
    </source>
</evidence>
<name>G6YJ69_9HYPH</name>
<reference evidence="2 3" key="1">
    <citation type="journal article" date="2012" name="J. Bacteriol.">
        <title>Draft Genome Sequence of Plant Growth-Promoting Rhizobium Mesorhizobium amorphae, Isolated from Zinc-Lead Mine Tailings.</title>
        <authorList>
            <person name="Hao X."/>
            <person name="Lin Y."/>
            <person name="Johnstone L."/>
            <person name="Baltrus D.A."/>
            <person name="Miller S.J."/>
            <person name="Wei G."/>
            <person name="Rensing C."/>
        </authorList>
    </citation>
    <scope>NUCLEOTIDE SEQUENCE [LARGE SCALE GENOMIC DNA]</scope>
    <source>
        <strain evidence="2 3">CCNWGS0123</strain>
    </source>
</reference>